<dbReference type="SMART" id="SM00530">
    <property type="entry name" value="HTH_XRE"/>
    <property type="match status" value="1"/>
</dbReference>
<organism evidence="1 2">
    <name type="scientific">Shigella boydii</name>
    <dbReference type="NCBI Taxonomy" id="621"/>
    <lineage>
        <taxon>Bacteria</taxon>
        <taxon>Pseudomonadati</taxon>
        <taxon>Pseudomonadota</taxon>
        <taxon>Gammaproteobacteria</taxon>
        <taxon>Enterobacterales</taxon>
        <taxon>Enterobacteriaceae</taxon>
        <taxon>Shigella</taxon>
    </lineage>
</organism>
<accession>A0A398QRK9</accession>
<name>A0A398QRK9_SHIBO</name>
<dbReference type="CDD" id="cd00093">
    <property type="entry name" value="HTH_XRE"/>
    <property type="match status" value="1"/>
</dbReference>
<sequence>MTLDEYLRQSSIRQADFAAIVGVSQGFVSGVITGRYMPQGRKAIEWAKATDWNVTPHELNPHDYLNMEDGIPLHVRQTA</sequence>
<protein>
    <submittedName>
        <fullName evidence="1">Helix-turn-helix transcriptional regulator</fullName>
    </submittedName>
</protein>
<dbReference type="InterPro" id="IPR010982">
    <property type="entry name" value="Lambda_DNA-bd_dom_sf"/>
</dbReference>
<evidence type="ECO:0000313" key="2">
    <source>
        <dbReference type="Proteomes" id="UP000515238"/>
    </source>
</evidence>
<dbReference type="GO" id="GO:0003677">
    <property type="term" value="F:DNA binding"/>
    <property type="evidence" value="ECO:0007669"/>
    <property type="project" value="InterPro"/>
</dbReference>
<reference evidence="1 2" key="1">
    <citation type="submission" date="2020-08" db="EMBL/GenBank/DDBJ databases">
        <title>Complete genome sequencing of Shigella boydii.</title>
        <authorList>
            <person name="Hazen T.H."/>
            <person name="Michalski J.M."/>
            <person name="Rasko D.A."/>
        </authorList>
    </citation>
    <scope>NUCLEOTIDE SEQUENCE [LARGE SCALE GENOMIC DNA]</scope>
    <source>
        <strain evidence="1 2">600690</strain>
    </source>
</reference>
<dbReference type="Gene3D" id="1.10.260.40">
    <property type="entry name" value="lambda repressor-like DNA-binding domains"/>
    <property type="match status" value="1"/>
</dbReference>
<dbReference type="EMBL" id="CP049278">
    <property type="protein sequence ID" value="QNC65059.1"/>
    <property type="molecule type" value="Genomic_DNA"/>
</dbReference>
<dbReference type="RefSeq" id="WP_000171144.1">
    <property type="nucleotide sequence ID" value="NZ_CP026836.1"/>
</dbReference>
<proteinExistence type="predicted"/>
<evidence type="ECO:0000313" key="1">
    <source>
        <dbReference type="EMBL" id="QNC65059.1"/>
    </source>
</evidence>
<dbReference type="Proteomes" id="UP000515238">
    <property type="component" value="Chromosome"/>
</dbReference>
<dbReference type="SUPFAM" id="SSF47413">
    <property type="entry name" value="lambda repressor-like DNA-binding domains"/>
    <property type="match status" value="1"/>
</dbReference>
<dbReference type="AlphaFoldDB" id="A0A398QRK9"/>
<dbReference type="InterPro" id="IPR001387">
    <property type="entry name" value="Cro/C1-type_HTH"/>
</dbReference>
<dbReference type="Pfam" id="PF01381">
    <property type="entry name" value="HTH_3"/>
    <property type="match status" value="1"/>
</dbReference>
<gene>
    <name evidence="1" type="ORF">G5S56_07875</name>
</gene>